<proteinExistence type="predicted"/>
<sequence length="121" mass="13862">MLSFIHLKRFLVSLFRIILMSGGRTRSLWRGDHIIIINDEHCIISVPFNTSVKMLIGMEQRSSGDVYILGTLMPKLNILQQIRYMAQSDGTRPTPLTPTYVPYSYTAVLGYSPVFSSFRKF</sequence>
<comment type="caution">
    <text evidence="1">The sequence shown here is derived from an EMBL/GenBank/DDBJ whole genome shotgun (WGS) entry which is preliminary data.</text>
</comment>
<accession>A0A168QRM0</accession>
<reference evidence="1 2" key="1">
    <citation type="submission" date="2016-03" db="EMBL/GenBank/DDBJ databases">
        <title>Draft genome sequence of Paenibacillus antarcticus CECT 5836.</title>
        <authorList>
            <person name="Shin S.-K."/>
            <person name="Yi H."/>
        </authorList>
    </citation>
    <scope>NUCLEOTIDE SEQUENCE [LARGE SCALE GENOMIC DNA]</scope>
    <source>
        <strain evidence="1 2">CECT 5836</strain>
    </source>
</reference>
<keyword evidence="2" id="KW-1185">Reference proteome</keyword>
<evidence type="ECO:0000313" key="1">
    <source>
        <dbReference type="EMBL" id="OAB48116.1"/>
    </source>
</evidence>
<dbReference type="AlphaFoldDB" id="A0A168QRM0"/>
<dbReference type="Proteomes" id="UP000077355">
    <property type="component" value="Unassembled WGS sequence"/>
</dbReference>
<name>A0A168QRM0_9BACL</name>
<dbReference type="EMBL" id="LVJI01000001">
    <property type="protein sequence ID" value="OAB48116.1"/>
    <property type="molecule type" value="Genomic_DNA"/>
</dbReference>
<organism evidence="1 2">
    <name type="scientific">Paenibacillus antarcticus</name>
    <dbReference type="NCBI Taxonomy" id="253703"/>
    <lineage>
        <taxon>Bacteria</taxon>
        <taxon>Bacillati</taxon>
        <taxon>Bacillota</taxon>
        <taxon>Bacilli</taxon>
        <taxon>Bacillales</taxon>
        <taxon>Paenibacillaceae</taxon>
        <taxon>Paenibacillus</taxon>
    </lineage>
</organism>
<gene>
    <name evidence="1" type="ORF">PBAT_00270</name>
</gene>
<evidence type="ECO:0000313" key="2">
    <source>
        <dbReference type="Proteomes" id="UP000077355"/>
    </source>
</evidence>
<protein>
    <submittedName>
        <fullName evidence="1">Uncharacterized protein</fullName>
    </submittedName>
</protein>